<gene>
    <name evidence="2" type="ORF">AMOL_1197</name>
    <name evidence="3" type="ORF">CPU12_01110</name>
</gene>
<dbReference type="EMBL" id="CP032098">
    <property type="protein sequence ID" value="AXX92179.1"/>
    <property type="molecule type" value="Genomic_DNA"/>
</dbReference>
<proteinExistence type="predicted"/>
<reference evidence="3 4" key="1">
    <citation type="submission" date="2017-09" db="EMBL/GenBank/DDBJ databases">
        <title>Arcobacter canalis sp. nov., a new species isolated from a water canal contaminated with urban sewage.</title>
        <authorList>
            <person name="Perez-Cataluna A."/>
            <person name="Salas-Masso N."/>
            <person name="Figueras M.J."/>
        </authorList>
    </citation>
    <scope>NUCLEOTIDE SEQUENCE [LARGE SCALE GENOMIC DNA]</scope>
    <source>
        <strain evidence="3 4">F98-3</strain>
    </source>
</reference>
<dbReference type="CDD" id="cd14503">
    <property type="entry name" value="PTP-bact"/>
    <property type="match status" value="1"/>
</dbReference>
<dbReference type="InterPro" id="IPR029021">
    <property type="entry name" value="Prot-tyrosine_phosphatase-like"/>
</dbReference>
<accession>A0A2G1DLN1</accession>
<evidence type="ECO:0000313" key="2">
    <source>
        <dbReference type="EMBL" id="AXX92179.1"/>
    </source>
</evidence>
<dbReference type="InterPro" id="IPR055214">
    <property type="entry name" value="PTP-NADK"/>
</dbReference>
<dbReference type="SUPFAM" id="SSF52799">
    <property type="entry name" value="(Phosphotyrosine protein) phosphatases II"/>
    <property type="match status" value="1"/>
</dbReference>
<name>A0A2G1DLN1_9BACT</name>
<dbReference type="AlphaFoldDB" id="A0A2G1DLN1"/>
<dbReference type="EMBL" id="NXFY01000001">
    <property type="protein sequence ID" value="PHO19408.1"/>
    <property type="molecule type" value="Genomic_DNA"/>
</dbReference>
<evidence type="ECO:0000313" key="5">
    <source>
        <dbReference type="Proteomes" id="UP000262712"/>
    </source>
</evidence>
<evidence type="ECO:0000313" key="4">
    <source>
        <dbReference type="Proteomes" id="UP000221222"/>
    </source>
</evidence>
<organism evidence="3 4">
    <name type="scientific">Malaciobacter molluscorum LMG 25693</name>
    <dbReference type="NCBI Taxonomy" id="870501"/>
    <lineage>
        <taxon>Bacteria</taxon>
        <taxon>Pseudomonadati</taxon>
        <taxon>Campylobacterota</taxon>
        <taxon>Epsilonproteobacteria</taxon>
        <taxon>Campylobacterales</taxon>
        <taxon>Arcobacteraceae</taxon>
        <taxon>Malaciobacter</taxon>
    </lineage>
</organism>
<evidence type="ECO:0000259" key="1">
    <source>
        <dbReference type="Pfam" id="PF22741"/>
    </source>
</evidence>
<feature type="domain" description="DSP-PTPase phosphatase fused to NAD+ Kinase" evidence="1">
    <location>
        <begin position="17"/>
        <end position="108"/>
    </location>
</feature>
<protein>
    <submittedName>
        <fullName evidence="2">Phosphatase (DUF442 domain)</fullName>
    </submittedName>
</protein>
<sequence length="149" mass="17504">MLETILNYVKINENISTSGQPTQEELEQIAKNDFKVVINLALTDSSLALENEDKIVSDLGLTYIHIPVDFENPEWDNLKIFLNIMNGFSNQKVWVHCAKNYRVTSFMYVFHKYFLKTPFEQIDLSVFDMWTPSKKWQDLMKISFEQLQA</sequence>
<dbReference type="RefSeq" id="WP_099341224.1">
    <property type="nucleotide sequence ID" value="NZ_CP032098.1"/>
</dbReference>
<evidence type="ECO:0000313" key="3">
    <source>
        <dbReference type="EMBL" id="PHO19408.1"/>
    </source>
</evidence>
<dbReference type="Pfam" id="PF22741">
    <property type="entry name" value="PTP-NADK"/>
    <property type="match status" value="1"/>
</dbReference>
<dbReference type="KEGG" id="amol:AMOL_1197"/>
<keyword evidence="4" id="KW-1185">Reference proteome</keyword>
<dbReference type="Proteomes" id="UP000262712">
    <property type="component" value="Chromosome"/>
</dbReference>
<dbReference type="Proteomes" id="UP000221222">
    <property type="component" value="Unassembled WGS sequence"/>
</dbReference>
<reference evidence="2 5" key="2">
    <citation type="submission" date="2018-08" db="EMBL/GenBank/DDBJ databases">
        <title>Complete genome of the Arcobacter molluscorum type strain LMG 25693.</title>
        <authorList>
            <person name="Miller W.G."/>
            <person name="Yee E."/>
            <person name="Bono J.L."/>
        </authorList>
    </citation>
    <scope>NUCLEOTIDE SEQUENCE [LARGE SCALE GENOMIC DNA]</scope>
    <source>
        <strain evidence="2 5">CECT 7696</strain>
    </source>
</reference>
<dbReference type="Gene3D" id="3.90.190.10">
    <property type="entry name" value="Protein tyrosine phosphatase superfamily"/>
    <property type="match status" value="1"/>
</dbReference>